<proteinExistence type="predicted"/>
<organism evidence="1 2">
    <name type="scientific">Mizuhopecten yessoensis</name>
    <name type="common">Japanese scallop</name>
    <name type="synonym">Patinopecten yessoensis</name>
    <dbReference type="NCBI Taxonomy" id="6573"/>
    <lineage>
        <taxon>Eukaryota</taxon>
        <taxon>Metazoa</taxon>
        <taxon>Spiralia</taxon>
        <taxon>Lophotrochozoa</taxon>
        <taxon>Mollusca</taxon>
        <taxon>Bivalvia</taxon>
        <taxon>Autobranchia</taxon>
        <taxon>Pteriomorphia</taxon>
        <taxon>Pectinida</taxon>
        <taxon>Pectinoidea</taxon>
        <taxon>Pectinidae</taxon>
        <taxon>Mizuhopecten</taxon>
    </lineage>
</organism>
<gene>
    <name evidence="1" type="ORF">KP79_PYT04602</name>
</gene>
<reference evidence="1 2" key="1">
    <citation type="journal article" date="2017" name="Nat. Ecol. Evol.">
        <title>Scallop genome provides insights into evolution of bilaterian karyotype and development.</title>
        <authorList>
            <person name="Wang S."/>
            <person name="Zhang J."/>
            <person name="Jiao W."/>
            <person name="Li J."/>
            <person name="Xun X."/>
            <person name="Sun Y."/>
            <person name="Guo X."/>
            <person name="Huan P."/>
            <person name="Dong B."/>
            <person name="Zhang L."/>
            <person name="Hu X."/>
            <person name="Sun X."/>
            <person name="Wang J."/>
            <person name="Zhao C."/>
            <person name="Wang Y."/>
            <person name="Wang D."/>
            <person name="Huang X."/>
            <person name="Wang R."/>
            <person name="Lv J."/>
            <person name="Li Y."/>
            <person name="Zhang Z."/>
            <person name="Liu B."/>
            <person name="Lu W."/>
            <person name="Hui Y."/>
            <person name="Liang J."/>
            <person name="Zhou Z."/>
            <person name="Hou R."/>
            <person name="Li X."/>
            <person name="Liu Y."/>
            <person name="Li H."/>
            <person name="Ning X."/>
            <person name="Lin Y."/>
            <person name="Zhao L."/>
            <person name="Xing Q."/>
            <person name="Dou J."/>
            <person name="Li Y."/>
            <person name="Mao J."/>
            <person name="Guo H."/>
            <person name="Dou H."/>
            <person name="Li T."/>
            <person name="Mu C."/>
            <person name="Jiang W."/>
            <person name="Fu Q."/>
            <person name="Fu X."/>
            <person name="Miao Y."/>
            <person name="Liu J."/>
            <person name="Yu Q."/>
            <person name="Li R."/>
            <person name="Liao H."/>
            <person name="Li X."/>
            <person name="Kong Y."/>
            <person name="Jiang Z."/>
            <person name="Chourrout D."/>
            <person name="Li R."/>
            <person name="Bao Z."/>
        </authorList>
    </citation>
    <scope>NUCLEOTIDE SEQUENCE [LARGE SCALE GENOMIC DNA]</scope>
    <source>
        <strain evidence="1 2">PY_sf001</strain>
    </source>
</reference>
<name>A0A210QX31_MIZYE</name>
<keyword evidence="2" id="KW-1185">Reference proteome</keyword>
<accession>A0A210QX31</accession>
<dbReference type="Proteomes" id="UP000242188">
    <property type="component" value="Unassembled WGS sequence"/>
</dbReference>
<comment type="caution">
    <text evidence="1">The sequence shown here is derived from an EMBL/GenBank/DDBJ whole genome shotgun (WGS) entry which is preliminary data.</text>
</comment>
<sequence length="152" mass="17567">MSDSKCSKSSKLGGDKLYNINYTLSEGEVKEKPMYSLVAIRNFFKNSLKIHDDVVAQMLFQAVHRLPNGPIGKRNIIVRFLSLMDRDFVLNQALSVLEPKSGFAVVPDLPFSLANLRYELLGERRQMRQEERSKYKLIYLKEAPFLKLVKKR</sequence>
<dbReference type="AlphaFoldDB" id="A0A210QX31"/>
<evidence type="ECO:0000313" key="2">
    <source>
        <dbReference type="Proteomes" id="UP000242188"/>
    </source>
</evidence>
<dbReference type="EMBL" id="NEDP02001444">
    <property type="protein sequence ID" value="OWF53285.1"/>
    <property type="molecule type" value="Genomic_DNA"/>
</dbReference>
<protein>
    <submittedName>
        <fullName evidence="1">Uncharacterized protein</fullName>
    </submittedName>
</protein>
<evidence type="ECO:0000313" key="1">
    <source>
        <dbReference type="EMBL" id="OWF53285.1"/>
    </source>
</evidence>